<accession>A0A8X8WEM0</accession>
<dbReference type="Pfam" id="PF01398">
    <property type="entry name" value="JAB"/>
    <property type="match status" value="1"/>
</dbReference>
<name>A0A8X8WEM0_SALSN</name>
<protein>
    <recommendedName>
        <fullName evidence="1">JAB1/MPN/MOV34 metalloenzyme domain-containing protein</fullName>
    </recommendedName>
</protein>
<dbReference type="Gene3D" id="3.40.140.10">
    <property type="entry name" value="Cytidine Deaminase, domain 2"/>
    <property type="match status" value="1"/>
</dbReference>
<dbReference type="Proteomes" id="UP000298416">
    <property type="component" value="Unassembled WGS sequence"/>
</dbReference>
<dbReference type="GO" id="GO:0008237">
    <property type="term" value="F:metallopeptidase activity"/>
    <property type="evidence" value="ECO:0007669"/>
    <property type="project" value="InterPro"/>
</dbReference>
<keyword evidence="3" id="KW-1185">Reference proteome</keyword>
<dbReference type="PANTHER" id="PTHR10540">
    <property type="entry name" value="EUKARYOTIC TRANSLATION INITIATION FACTOR 3 SUBUNIT F-RELATED"/>
    <property type="match status" value="1"/>
</dbReference>
<proteinExistence type="predicted"/>
<organism evidence="2">
    <name type="scientific">Salvia splendens</name>
    <name type="common">Scarlet sage</name>
    <dbReference type="NCBI Taxonomy" id="180675"/>
    <lineage>
        <taxon>Eukaryota</taxon>
        <taxon>Viridiplantae</taxon>
        <taxon>Streptophyta</taxon>
        <taxon>Embryophyta</taxon>
        <taxon>Tracheophyta</taxon>
        <taxon>Spermatophyta</taxon>
        <taxon>Magnoliopsida</taxon>
        <taxon>eudicotyledons</taxon>
        <taxon>Gunneridae</taxon>
        <taxon>Pentapetalae</taxon>
        <taxon>asterids</taxon>
        <taxon>lamiids</taxon>
        <taxon>Lamiales</taxon>
        <taxon>Lamiaceae</taxon>
        <taxon>Nepetoideae</taxon>
        <taxon>Mentheae</taxon>
        <taxon>Salviinae</taxon>
        <taxon>Salvia</taxon>
        <taxon>Salvia subgen. Calosphace</taxon>
        <taxon>core Calosphace</taxon>
    </lineage>
</organism>
<dbReference type="GO" id="GO:0043161">
    <property type="term" value="P:proteasome-mediated ubiquitin-dependent protein catabolic process"/>
    <property type="evidence" value="ECO:0007669"/>
    <property type="project" value="TreeGrafter"/>
</dbReference>
<feature type="domain" description="JAB1/MPN/MOV34 metalloenzyme" evidence="1">
    <location>
        <begin position="49"/>
        <end position="112"/>
    </location>
</feature>
<gene>
    <name evidence="2" type="ORF">SASPL_147761</name>
</gene>
<dbReference type="AlphaFoldDB" id="A0A8X8WEM0"/>
<dbReference type="InterPro" id="IPR000555">
    <property type="entry name" value="JAMM/MPN+_dom"/>
</dbReference>
<dbReference type="PANTHER" id="PTHR10540:SF7">
    <property type="entry name" value="26S PROTEASOME NON-ATPASE REGULATORY SUBUNIT 7"/>
    <property type="match status" value="1"/>
</dbReference>
<comment type="caution">
    <text evidence="2">The sequence shown here is derived from an EMBL/GenBank/DDBJ whole genome shotgun (WGS) entry which is preliminary data.</text>
</comment>
<evidence type="ECO:0000313" key="3">
    <source>
        <dbReference type="Proteomes" id="UP000298416"/>
    </source>
</evidence>
<sequence>MLFEFRMIYDCIMHDGMLSLVCTFDYALINWLAWSEFSLELPSRAPSTSLTATHAVPFEEDERDHSIWFLDHNYHESMFSMSRRINAKEHVVGWYSTGPKLKENDLSVHGLFSE</sequence>
<evidence type="ECO:0000259" key="1">
    <source>
        <dbReference type="Pfam" id="PF01398"/>
    </source>
</evidence>
<dbReference type="EMBL" id="PNBA02000018">
    <property type="protein sequence ID" value="KAG6393518.1"/>
    <property type="molecule type" value="Genomic_DNA"/>
</dbReference>
<evidence type="ECO:0000313" key="2">
    <source>
        <dbReference type="EMBL" id="KAG6393518.1"/>
    </source>
</evidence>
<dbReference type="GO" id="GO:0000502">
    <property type="term" value="C:proteasome complex"/>
    <property type="evidence" value="ECO:0007669"/>
    <property type="project" value="TreeGrafter"/>
</dbReference>
<reference evidence="2" key="2">
    <citation type="submission" date="2020-08" db="EMBL/GenBank/DDBJ databases">
        <title>Plant Genome Project.</title>
        <authorList>
            <person name="Zhang R.-G."/>
        </authorList>
    </citation>
    <scope>NUCLEOTIDE SEQUENCE</scope>
    <source>
        <strain evidence="2">Huo1</strain>
        <tissue evidence="2">Leaf</tissue>
    </source>
</reference>
<reference evidence="2" key="1">
    <citation type="submission" date="2018-01" db="EMBL/GenBank/DDBJ databases">
        <authorList>
            <person name="Mao J.F."/>
        </authorList>
    </citation>
    <scope>NUCLEOTIDE SEQUENCE</scope>
    <source>
        <strain evidence="2">Huo1</strain>
        <tissue evidence="2">Leaf</tissue>
    </source>
</reference>